<gene>
    <name evidence="1" type="ORF">ACD661_11405</name>
</gene>
<accession>A0ABW8D8X2</accession>
<dbReference type="EMBL" id="JBGORX010000004">
    <property type="protein sequence ID" value="MFJ1269163.1"/>
    <property type="molecule type" value="Genomic_DNA"/>
</dbReference>
<dbReference type="RefSeq" id="WP_400187987.1">
    <property type="nucleotide sequence ID" value="NZ_JBGORX010000004.1"/>
</dbReference>
<name>A0ABW8D8X2_9GAMM</name>
<proteinExistence type="predicted"/>
<keyword evidence="2" id="KW-1185">Reference proteome</keyword>
<reference evidence="1 2" key="1">
    <citation type="submission" date="2024-08" db="EMBL/GenBank/DDBJ databases">
        <title>Draft Genome Sequence of Legionella lytica strain DSB2004, Isolated From a Fire Sprinkler System.</title>
        <authorList>
            <person name="Everhart A.D."/>
            <person name="Kidane D.T."/>
            <person name="Farone A.L."/>
            <person name="Farone M.B."/>
        </authorList>
    </citation>
    <scope>NUCLEOTIDE SEQUENCE [LARGE SCALE GENOMIC DNA]</scope>
    <source>
        <strain evidence="1 2">DSB2004</strain>
    </source>
</reference>
<evidence type="ECO:0000313" key="1">
    <source>
        <dbReference type="EMBL" id="MFJ1269163.1"/>
    </source>
</evidence>
<organism evidence="1 2">
    <name type="scientific">Legionella lytica</name>
    <dbReference type="NCBI Taxonomy" id="96232"/>
    <lineage>
        <taxon>Bacteria</taxon>
        <taxon>Pseudomonadati</taxon>
        <taxon>Pseudomonadota</taxon>
        <taxon>Gammaproteobacteria</taxon>
        <taxon>Legionellales</taxon>
        <taxon>Legionellaceae</taxon>
        <taxon>Legionella</taxon>
    </lineage>
</organism>
<dbReference type="Proteomes" id="UP001615550">
    <property type="component" value="Unassembled WGS sequence"/>
</dbReference>
<protein>
    <submittedName>
        <fullName evidence="1">Uncharacterized protein</fullName>
    </submittedName>
</protein>
<evidence type="ECO:0000313" key="2">
    <source>
        <dbReference type="Proteomes" id="UP001615550"/>
    </source>
</evidence>
<comment type="caution">
    <text evidence="1">The sequence shown here is derived from an EMBL/GenBank/DDBJ whole genome shotgun (WGS) entry which is preliminary data.</text>
</comment>
<sequence>MKNKIPQEKLPPANLKRALEYVTSLCPLGSSNKLADQIRTNFWTRTATQLRTNKTYFIPSHRATREDQEKNATYDPNQGIFMYTEKNWLYGYRKMGGSSLQLCPLELTDQKISLDVFHLEHEHLWVLFLAMVAKELGGGTCDFKSALAAKYLWEHSEEINRIELVSALDFQHCYVIINREGILADYRTWGENAWIIDPWYGENGIIYPASSFSETIMKIKAFDFNQHMNLKELGYGQGAYTLSLPSEEPCTCTCEINPQSQPYPKYNGKPIDHYFSVDIYPHREEELETPFAFVIHLNKHKESMAKCFPEIEKKPVSLKNSKYSLFDHKHNQETCELNESVLSPKQL</sequence>